<reference evidence="3" key="1">
    <citation type="journal article" date="2020" name="mSystems">
        <title>Genome- and Community-Level Interaction Insights into Carbon Utilization and Element Cycling Functions of Hydrothermarchaeota in Hydrothermal Sediment.</title>
        <authorList>
            <person name="Zhou Z."/>
            <person name="Liu Y."/>
            <person name="Xu W."/>
            <person name="Pan J."/>
            <person name="Luo Z.H."/>
            <person name="Li M."/>
        </authorList>
    </citation>
    <scope>NUCLEOTIDE SEQUENCE [LARGE SCALE GENOMIC DNA]</scope>
    <source>
        <strain evidence="3">SpSt-413</strain>
    </source>
</reference>
<feature type="chain" id="PRO_5028424475" evidence="2">
    <location>
        <begin position="20"/>
        <end position="108"/>
    </location>
</feature>
<protein>
    <submittedName>
        <fullName evidence="3">Type IV secretion protein Rhs</fullName>
    </submittedName>
</protein>
<proteinExistence type="predicted"/>
<organism evidence="3">
    <name type="scientific">Fundidesulfovibrio putealis</name>
    <dbReference type="NCBI Taxonomy" id="270496"/>
    <lineage>
        <taxon>Bacteria</taxon>
        <taxon>Pseudomonadati</taxon>
        <taxon>Thermodesulfobacteriota</taxon>
        <taxon>Desulfovibrionia</taxon>
        <taxon>Desulfovibrionales</taxon>
        <taxon>Desulfovibrionaceae</taxon>
        <taxon>Fundidesulfovibrio</taxon>
    </lineage>
</organism>
<dbReference type="InterPro" id="IPR048910">
    <property type="entry name" value="Bflower_2"/>
</dbReference>
<dbReference type="EMBL" id="DSRP01000534">
    <property type="protein sequence ID" value="HGG92829.1"/>
    <property type="molecule type" value="Genomic_DNA"/>
</dbReference>
<evidence type="ECO:0000256" key="1">
    <source>
        <dbReference type="SAM" id="MobiDB-lite"/>
    </source>
</evidence>
<dbReference type="Pfam" id="PF21785">
    <property type="entry name" value="Bflower_2"/>
    <property type="match status" value="1"/>
</dbReference>
<sequence>MKLLLGIVLMLGLCPAALAAEPQRLYDAHGNYRGRIDSQGRVLGKDESRLGRIQNDGRIEGPRGQNMGRIKNGTLYAPDGANIGRVHKDGRLYDRHGAYRGRMSPEKP</sequence>
<accession>A0A7C4EJ88</accession>
<gene>
    <name evidence="3" type="ORF">ENR59_07745</name>
</gene>
<comment type="caution">
    <text evidence="3">The sequence shown here is derived from an EMBL/GenBank/DDBJ whole genome shotgun (WGS) entry which is preliminary data.</text>
</comment>
<keyword evidence="2" id="KW-0732">Signal</keyword>
<evidence type="ECO:0000256" key="2">
    <source>
        <dbReference type="SAM" id="SignalP"/>
    </source>
</evidence>
<evidence type="ECO:0000313" key="3">
    <source>
        <dbReference type="EMBL" id="HGG92829.1"/>
    </source>
</evidence>
<dbReference type="AlphaFoldDB" id="A0A7C4EJ88"/>
<name>A0A7C4EJ88_9BACT</name>
<feature type="signal peptide" evidence="2">
    <location>
        <begin position="1"/>
        <end position="19"/>
    </location>
</feature>
<feature type="region of interest" description="Disordered" evidence="1">
    <location>
        <begin position="54"/>
        <end position="73"/>
    </location>
</feature>